<sequence>MRYGDWVRLLSDFVAAEQDDRPLILFGASIGGMLAYEVAATSPSVAAVAATCLLDPRDWRARTRMTRFGPLGMLAGPLSVLARGPLATTMIPMRWVANLSKMSRNPELSRMCAADPLGGGASVPLGFLASYLRYRHVSPESMTVPVLLVHPDRDEWTPVALSTRVLRRTAAPTQLVLLRECGHFPIEEPGLTDLADAMHDLVNRLASDLPASTVESEQKKRAT</sequence>
<accession>A0A5A7MH84</accession>
<dbReference type="SUPFAM" id="SSF53474">
    <property type="entry name" value="alpha/beta-Hydrolases"/>
    <property type="match status" value="1"/>
</dbReference>
<evidence type="ECO:0000313" key="2">
    <source>
        <dbReference type="EMBL" id="GEQ77198.1"/>
    </source>
</evidence>
<organism evidence="2 3">
    <name type="scientific">Comamonas testosteroni</name>
    <name type="common">Pseudomonas testosteroni</name>
    <dbReference type="NCBI Taxonomy" id="285"/>
    <lineage>
        <taxon>Bacteria</taxon>
        <taxon>Pseudomonadati</taxon>
        <taxon>Pseudomonadota</taxon>
        <taxon>Betaproteobacteria</taxon>
        <taxon>Burkholderiales</taxon>
        <taxon>Comamonadaceae</taxon>
        <taxon>Comamonas</taxon>
    </lineage>
</organism>
<name>A0A5A7MH84_COMTE</name>
<dbReference type="AlphaFoldDB" id="A0A5A7MH84"/>
<evidence type="ECO:0000259" key="1">
    <source>
        <dbReference type="Pfam" id="PF12146"/>
    </source>
</evidence>
<dbReference type="InterPro" id="IPR029058">
    <property type="entry name" value="AB_hydrolase_fold"/>
</dbReference>
<dbReference type="Gene3D" id="3.40.50.1820">
    <property type="entry name" value="alpha/beta hydrolase"/>
    <property type="match status" value="1"/>
</dbReference>
<dbReference type="PANTHER" id="PTHR43689:SF8">
    <property type="entry name" value="ALPHA_BETA-HYDROLASES SUPERFAMILY PROTEIN"/>
    <property type="match status" value="1"/>
</dbReference>
<dbReference type="EMBL" id="BKBW01000011">
    <property type="protein sequence ID" value="GEQ77198.1"/>
    <property type="molecule type" value="Genomic_DNA"/>
</dbReference>
<dbReference type="Pfam" id="PF12146">
    <property type="entry name" value="Hydrolase_4"/>
    <property type="match status" value="1"/>
</dbReference>
<dbReference type="InterPro" id="IPR022742">
    <property type="entry name" value="Hydrolase_4"/>
</dbReference>
<gene>
    <name evidence="2" type="ORF">CTTA_4203</name>
</gene>
<dbReference type="Proteomes" id="UP000323105">
    <property type="component" value="Unassembled WGS sequence"/>
</dbReference>
<protein>
    <recommendedName>
        <fullName evidence="1">Serine aminopeptidase S33 domain-containing protein</fullName>
    </recommendedName>
</protein>
<evidence type="ECO:0000313" key="3">
    <source>
        <dbReference type="Proteomes" id="UP000323105"/>
    </source>
</evidence>
<proteinExistence type="predicted"/>
<feature type="domain" description="Serine aminopeptidase S33" evidence="1">
    <location>
        <begin position="9"/>
        <end position="189"/>
    </location>
</feature>
<comment type="caution">
    <text evidence="2">The sequence shown here is derived from an EMBL/GenBank/DDBJ whole genome shotgun (WGS) entry which is preliminary data.</text>
</comment>
<dbReference type="PANTHER" id="PTHR43689">
    <property type="entry name" value="HYDROLASE"/>
    <property type="match status" value="1"/>
</dbReference>
<reference evidence="2 3" key="1">
    <citation type="journal article" date="2019" name="Microbiol. Resour. Announc.">
        <title>Draft Genome Sequence of Comamonas testosteroni TA441, a Bacterium That Has a Cryptic Phenol Degradation Gene Cluster.</title>
        <authorList>
            <person name="Arai H."/>
            <person name="Ishii M."/>
        </authorList>
    </citation>
    <scope>NUCLEOTIDE SEQUENCE [LARGE SCALE GENOMIC DNA]</scope>
    <source>
        <strain evidence="2 3">TA441</strain>
    </source>
</reference>